<evidence type="ECO:0000313" key="1">
    <source>
        <dbReference type="EMBL" id="AEF95709.1"/>
    </source>
</evidence>
<dbReference type="PANTHER" id="PTHR23339">
    <property type="entry name" value="TYROSINE SPECIFIC PROTEIN PHOSPHATASE AND DUAL SPECIFICITY PROTEIN PHOSPHATASE"/>
    <property type="match status" value="1"/>
</dbReference>
<dbReference type="Proteomes" id="UP000009227">
    <property type="component" value="Chromosome"/>
</dbReference>
<dbReference type="STRING" id="880724.Metig_0149"/>
<accession>F6BEX3</accession>
<name>F6BEX3_METIK</name>
<reference evidence="1 2" key="1">
    <citation type="submission" date="2011-05" db="EMBL/GenBank/DDBJ databases">
        <title>Complete sequence of Methanotorris igneus Kol 5.</title>
        <authorList>
            <consortium name="US DOE Joint Genome Institute"/>
            <person name="Lucas S."/>
            <person name="Han J."/>
            <person name="Lapidus A."/>
            <person name="Cheng J.-F."/>
            <person name="Goodwin L."/>
            <person name="Pitluck S."/>
            <person name="Peters L."/>
            <person name="Mikhailova N."/>
            <person name="Chertkov O."/>
            <person name="Han C."/>
            <person name="Tapia R."/>
            <person name="Land M."/>
            <person name="Hauser L."/>
            <person name="Kyrpides N."/>
            <person name="Ivanova N."/>
            <person name="Pagani I."/>
            <person name="Sieprawska-Lupa M."/>
            <person name="Whitman W."/>
            <person name="Woyke T."/>
        </authorList>
    </citation>
    <scope>NUCLEOTIDE SEQUENCE [LARGE SCALE GENOMIC DNA]</scope>
    <source>
        <strain evidence="2">DSM 5666 / JCM 11834 / Kol 5</strain>
    </source>
</reference>
<dbReference type="InterPro" id="IPR029021">
    <property type="entry name" value="Prot-tyrosine_phosphatase-like"/>
</dbReference>
<sequence length="153" mass="17759">MVIIMGKCRHNGEVSIFGVRPASFPYFPFHLKDKIGGFVILDELWLMRWCEIIEYPMRIPTLYVPIEDYGIPTVEDMDLIVDFIKYHVSKEREVVVSCIGGHGRTGTVLAVWTGLNGVENPIEYVRERYCECAVETQEQEEFVEYYLSIRNIS</sequence>
<evidence type="ECO:0000313" key="2">
    <source>
        <dbReference type="Proteomes" id="UP000009227"/>
    </source>
</evidence>
<proteinExistence type="predicted"/>
<dbReference type="HOGENOM" id="CLU_1700308_0_0_2"/>
<organism evidence="2">
    <name type="scientific">Methanotorris igneus (strain DSM 5666 / JCM 11834 / Kol 5)</name>
    <dbReference type="NCBI Taxonomy" id="880724"/>
    <lineage>
        <taxon>Archaea</taxon>
        <taxon>Methanobacteriati</taxon>
        <taxon>Methanobacteriota</taxon>
        <taxon>Methanomada group</taxon>
        <taxon>Methanococci</taxon>
        <taxon>Methanococcales</taxon>
        <taxon>Methanocaldococcaceae</taxon>
        <taxon>Methanotorris</taxon>
    </lineage>
</organism>
<gene>
    <name evidence="1" type="ordered locus">Metig_0149</name>
</gene>
<keyword evidence="2" id="KW-1185">Reference proteome</keyword>
<dbReference type="AlphaFoldDB" id="F6BEX3"/>
<protein>
    <submittedName>
        <fullName evidence="1">Dual specificity protein phosphatase</fullName>
    </submittedName>
</protein>
<dbReference type="EMBL" id="CP002737">
    <property type="protein sequence ID" value="AEF95709.1"/>
    <property type="molecule type" value="Genomic_DNA"/>
</dbReference>
<dbReference type="Pfam" id="PF22785">
    <property type="entry name" value="Tc-R-P"/>
    <property type="match status" value="1"/>
</dbReference>
<dbReference type="KEGG" id="mig:Metig_0149"/>
<dbReference type="SUPFAM" id="SSF52799">
    <property type="entry name" value="(Phosphotyrosine protein) phosphatases II"/>
    <property type="match status" value="1"/>
</dbReference>
<dbReference type="Gene3D" id="3.90.190.10">
    <property type="entry name" value="Protein tyrosine phosphatase superfamily"/>
    <property type="match status" value="1"/>
</dbReference>
<dbReference type="InterPro" id="IPR050561">
    <property type="entry name" value="PTP"/>
</dbReference>